<evidence type="ECO:0008006" key="3">
    <source>
        <dbReference type="Google" id="ProtNLM"/>
    </source>
</evidence>
<accession>A0AAI9B8Z5</accession>
<organism evidence="1 2">
    <name type="scientific">Escherichia coli</name>
    <dbReference type="NCBI Taxonomy" id="562"/>
    <lineage>
        <taxon>Bacteria</taxon>
        <taxon>Pseudomonadati</taxon>
        <taxon>Pseudomonadota</taxon>
        <taxon>Gammaproteobacteria</taxon>
        <taxon>Enterobacterales</taxon>
        <taxon>Enterobacteriaceae</taxon>
        <taxon>Escherichia</taxon>
    </lineage>
</organism>
<proteinExistence type="predicted"/>
<dbReference type="EMBL" id="AASZRA010000019">
    <property type="protein sequence ID" value="EFI6953919.1"/>
    <property type="molecule type" value="Genomic_DNA"/>
</dbReference>
<protein>
    <recommendedName>
        <fullName evidence="3">Peptidase C58 YopT-type domain-containing protein</fullName>
    </recommendedName>
</protein>
<comment type="caution">
    <text evidence="1">The sequence shown here is derived from an EMBL/GenBank/DDBJ whole genome shotgun (WGS) entry which is preliminary data.</text>
</comment>
<dbReference type="AlphaFoldDB" id="A0AAI9B8Z5"/>
<dbReference type="SUPFAM" id="SSF54001">
    <property type="entry name" value="Cysteine proteinases"/>
    <property type="match status" value="1"/>
</dbReference>
<reference evidence="1" key="1">
    <citation type="submission" date="2020-02" db="EMBL/GenBank/DDBJ databases">
        <authorList>
            <consortium name="GenomeTrakr network: Whole genome sequencing for foodborne pathogen traceback"/>
        </authorList>
    </citation>
    <scope>NUCLEOTIDE SEQUENCE</scope>
    <source>
        <strain evidence="1">CFSAN046653</strain>
    </source>
</reference>
<dbReference type="Proteomes" id="UP000775646">
    <property type="component" value="Unassembled WGS sequence"/>
</dbReference>
<name>A0AAI9B8Z5_ECOLX</name>
<dbReference type="InterPro" id="IPR038765">
    <property type="entry name" value="Papain-like_cys_pep_sf"/>
</dbReference>
<dbReference type="RefSeq" id="WP_065226945.1">
    <property type="nucleotide sequence ID" value="NZ_CP015229.1"/>
</dbReference>
<gene>
    <name evidence="1" type="ORF">BCB93_003596</name>
</gene>
<evidence type="ECO:0000313" key="1">
    <source>
        <dbReference type="EMBL" id="EFI6953919.1"/>
    </source>
</evidence>
<evidence type="ECO:0000313" key="2">
    <source>
        <dbReference type="Proteomes" id="UP000775646"/>
    </source>
</evidence>
<sequence length="167" mass="19497">MENVFYFNQKDFTGRILDRNLHAKLCLTMCIDFIYNRRKNLACDFLFFSKAYQFSSRQRAFSYGTQCGKIKDAVLTPNGKINSVLKAFIPAPLTRSKTISYLLRKGDYIITVLNIDDTGHTIALHNQDEPEIFDPNKGLFTLEYLWELTDFITQQYDNKGIYIYKCL</sequence>